<name>A0A3T8AD65_SALET</name>
<dbReference type="EMBL" id="AAJCYU010000030">
    <property type="protein sequence ID" value="ECK7314819.1"/>
    <property type="molecule type" value="Genomic_DNA"/>
</dbReference>
<dbReference type="EMBL" id="AAIVFG010000034">
    <property type="protein sequence ID" value="ECI4617917.1"/>
    <property type="molecule type" value="Genomic_DNA"/>
</dbReference>
<protein>
    <submittedName>
        <fullName evidence="3">Capsid protein</fullName>
    </submittedName>
</protein>
<comment type="caution">
    <text evidence="3">The sequence shown here is derived from an EMBL/GenBank/DDBJ whole genome shotgun (WGS) entry which is preliminary data.</text>
</comment>
<feature type="coiled-coil region" evidence="1">
    <location>
        <begin position="85"/>
        <end position="112"/>
    </location>
</feature>
<evidence type="ECO:0000256" key="1">
    <source>
        <dbReference type="SAM" id="Coils"/>
    </source>
</evidence>
<organism evidence="3">
    <name type="scientific">Salmonella enterica I</name>
    <dbReference type="NCBI Taxonomy" id="59201"/>
    <lineage>
        <taxon>Bacteria</taxon>
        <taxon>Pseudomonadati</taxon>
        <taxon>Pseudomonadota</taxon>
        <taxon>Gammaproteobacteria</taxon>
        <taxon>Enterobacterales</taxon>
        <taxon>Enterobacteriaceae</taxon>
        <taxon>Salmonella</taxon>
    </lineage>
</organism>
<proteinExistence type="predicted"/>
<evidence type="ECO:0000313" key="2">
    <source>
        <dbReference type="EMBL" id="ECI4617917.1"/>
    </source>
</evidence>
<reference evidence="3" key="1">
    <citation type="submission" date="2019-08" db="EMBL/GenBank/DDBJ databases">
        <authorList>
            <person name="Ashton P.M."/>
            <person name="Dallman T."/>
            <person name="Nair S."/>
            <person name="De Pinna E."/>
            <person name="Peters T."/>
            <person name="Grant K."/>
        </authorList>
    </citation>
    <scope>NUCLEOTIDE SEQUENCE</scope>
    <source>
        <strain evidence="2">527491</strain>
        <strain evidence="3">780192</strain>
    </source>
</reference>
<dbReference type="AlphaFoldDB" id="A0A3T8AD65"/>
<gene>
    <name evidence="2" type="ORF">DPC26_20210</name>
    <name evidence="3" type="ORF">FRN22_19010</name>
</gene>
<sequence length="286" mass="31440">MASRFLRSVCASILTTAMNRVVVQEASESFQVEHTESLNMKPELIIKAMQTVISKQDEGAEQRIAGALAALNEAKDAHTASMGKLSDIEASIQRCEQERQTALSESAQAEQDWRSRFRTLRGNLTPELKAEHSKRIASRELADEFTGLITELEKDKNLAMLGACSSGTAYISAHEKAFTTYANSEWKKALAGISPALLRAFLLRIRSLEMSGEASPRATVTRELGDALNMQSALYHFDMEQEPVLSVTGMNRPVITGVDMALLRSPARRMKLAAELAAKDHEQAEG</sequence>
<keyword evidence="1" id="KW-0175">Coiled coil</keyword>
<accession>A0A3T8AD65</accession>
<evidence type="ECO:0000313" key="3">
    <source>
        <dbReference type="EMBL" id="ECK7314819.1"/>
    </source>
</evidence>